<dbReference type="Pfam" id="PF06276">
    <property type="entry name" value="FhuF"/>
    <property type="match status" value="1"/>
</dbReference>
<evidence type="ECO:0000256" key="1">
    <source>
        <dbReference type="ARBA" id="ARBA00004924"/>
    </source>
</evidence>
<dbReference type="PANTHER" id="PTHR34384">
    <property type="entry name" value="L-2,3-DIAMINOPROPANOATE--CITRATE LIGASE"/>
    <property type="match status" value="1"/>
</dbReference>
<keyword evidence="7" id="KW-1185">Reference proteome</keyword>
<dbReference type="GO" id="GO:0019290">
    <property type="term" value="P:siderophore biosynthetic process"/>
    <property type="evidence" value="ECO:0007669"/>
    <property type="project" value="InterPro"/>
</dbReference>
<evidence type="ECO:0000313" key="7">
    <source>
        <dbReference type="Proteomes" id="UP000509303"/>
    </source>
</evidence>
<protein>
    <submittedName>
        <fullName evidence="6">Iron transporter</fullName>
    </submittedName>
</protein>
<feature type="compositionally biased region" description="Pro residues" evidence="3">
    <location>
        <begin position="98"/>
        <end position="110"/>
    </location>
</feature>
<dbReference type="InterPro" id="IPR022770">
    <property type="entry name" value="IucA/IucC-like_C"/>
</dbReference>
<dbReference type="Gene3D" id="1.10.510.40">
    <property type="match status" value="1"/>
</dbReference>
<feature type="region of interest" description="Disordered" evidence="3">
    <location>
        <begin position="31"/>
        <end position="117"/>
    </location>
</feature>
<dbReference type="GO" id="GO:0016881">
    <property type="term" value="F:acid-amino acid ligase activity"/>
    <property type="evidence" value="ECO:0007669"/>
    <property type="project" value="UniProtKB-ARBA"/>
</dbReference>
<sequence length="567" mass="60685">MDRELRLRTGVANDEFIEQVGLSHAGITAALRHTTADPDRAALPTPPTGADHPSTPPAPATGTPGRIPTQDPPASAGRPTPGTPSGRPPEPVRHESPPRPPAGPGRPAGPLPYGRGARRDRNLTYLASEQSLLFGHRFHPTPKARSGSADGWRRYAPETGARFPLHHLAVRADRVRQEAVSEDALAALDRQRPVPDGYLPLPAHPWQYAMLRDHPALRAAIARGDVRDLGPGGPWFTPTASVRTLYDGRVFLKFSLNVRITNCLRKNAEYELAGAVALTELLEPVARDLGARFPGCELLREPAYRTLALRTGDPGADRELAEGFGVIVREGLTDRLAPGVTGLLAAAIADEYPTGGAQIGHLLAAHPAGAGPETALAWWEAYLRLLVPPVLAAYFDHGVVLEPHLQNVVVGVDGDNWPRQVLFRDLEGTKLLAARHAGTLAALPADVAGPMTYDAPRGWDRVIYCLLVNHVAELLAALADLHPTLEPALWRAVRQVLLERSAAHGEPAPLRALADGAPLPAKANLLTRWGRKADREAGYVRIGSPLGSALLSEAAREAAATLPWSPA</sequence>
<feature type="domain" description="Aerobactin siderophore biosynthesis IucA/IucC-like C-terminal" evidence="5">
    <location>
        <begin position="377"/>
        <end position="535"/>
    </location>
</feature>
<evidence type="ECO:0000256" key="3">
    <source>
        <dbReference type="SAM" id="MobiDB-lite"/>
    </source>
</evidence>
<reference evidence="6 7" key="1">
    <citation type="submission" date="2020-06" db="EMBL/GenBank/DDBJ databases">
        <title>Genome mining for natural products.</title>
        <authorList>
            <person name="Zhang B."/>
            <person name="Shi J."/>
            <person name="Ge H."/>
        </authorList>
    </citation>
    <scope>NUCLEOTIDE SEQUENCE [LARGE SCALE GENOMIC DNA]</scope>
    <source>
        <strain evidence="6 7">NA00687</strain>
    </source>
</reference>
<dbReference type="EMBL" id="CP054929">
    <property type="protein sequence ID" value="QKW54884.1"/>
    <property type="molecule type" value="Genomic_DNA"/>
</dbReference>
<dbReference type="InterPro" id="IPR007310">
    <property type="entry name" value="Aerobactin_biosyn_IucA/IucC_N"/>
</dbReference>
<dbReference type="Pfam" id="PF04183">
    <property type="entry name" value="IucA_IucC"/>
    <property type="match status" value="1"/>
</dbReference>
<evidence type="ECO:0000313" key="6">
    <source>
        <dbReference type="EMBL" id="QKW54884.1"/>
    </source>
</evidence>
<dbReference type="PANTHER" id="PTHR34384:SF5">
    <property type="entry name" value="L-2,3-DIAMINOPROPANOATE--CITRATE LIGASE"/>
    <property type="match status" value="1"/>
</dbReference>
<evidence type="ECO:0000256" key="2">
    <source>
        <dbReference type="ARBA" id="ARBA00007832"/>
    </source>
</evidence>
<accession>A0A7H8NJY6</accession>
<feature type="domain" description="Aerobactin siderophore biosynthesis IucA/IucC N-terminal" evidence="4">
    <location>
        <begin position="125"/>
        <end position="347"/>
    </location>
</feature>
<organism evidence="6 7">
    <name type="scientific">Streptomyces buecherae</name>
    <dbReference type="NCBI Taxonomy" id="2763006"/>
    <lineage>
        <taxon>Bacteria</taxon>
        <taxon>Bacillati</taxon>
        <taxon>Actinomycetota</taxon>
        <taxon>Actinomycetes</taxon>
        <taxon>Kitasatosporales</taxon>
        <taxon>Streptomycetaceae</taxon>
        <taxon>Streptomyces</taxon>
    </lineage>
</organism>
<gene>
    <name evidence="6" type="ORF">HUT08_30000</name>
</gene>
<dbReference type="AlphaFoldDB" id="A0A7H8NJY6"/>
<proteinExistence type="inferred from homology"/>
<dbReference type="InterPro" id="IPR037455">
    <property type="entry name" value="LucA/IucC-like"/>
</dbReference>
<dbReference type="Proteomes" id="UP000509303">
    <property type="component" value="Chromosome"/>
</dbReference>
<feature type="compositionally biased region" description="Low complexity" evidence="3">
    <location>
        <begin position="60"/>
        <end position="69"/>
    </location>
</feature>
<evidence type="ECO:0000259" key="5">
    <source>
        <dbReference type="Pfam" id="PF06276"/>
    </source>
</evidence>
<name>A0A7H8NJY6_9ACTN</name>
<evidence type="ECO:0000259" key="4">
    <source>
        <dbReference type="Pfam" id="PF04183"/>
    </source>
</evidence>
<comment type="pathway">
    <text evidence="1">Siderophore biosynthesis.</text>
</comment>
<comment type="similarity">
    <text evidence="2">Belongs to the IucA/IucC family.</text>
</comment>